<evidence type="ECO:0000256" key="1">
    <source>
        <dbReference type="SAM" id="MobiDB-lite"/>
    </source>
</evidence>
<protein>
    <submittedName>
        <fullName evidence="3">Uncharacterized protein</fullName>
    </submittedName>
</protein>
<dbReference type="EMBL" id="KZ613905">
    <property type="protein sequence ID" value="PMD52375.1"/>
    <property type="molecule type" value="Genomic_DNA"/>
</dbReference>
<keyword evidence="4" id="KW-1185">Reference proteome</keyword>
<dbReference type="AlphaFoldDB" id="A0A2J6SNM8"/>
<dbReference type="Proteomes" id="UP000235371">
    <property type="component" value="Unassembled WGS sequence"/>
</dbReference>
<keyword evidence="2" id="KW-1133">Transmembrane helix</keyword>
<accession>A0A2J6SNM8</accession>
<dbReference type="GeneID" id="36579219"/>
<name>A0A2J6SNM8_9HELO</name>
<sequence>MPANGRSEARIVDKEDAQDGSHDIFRPTSRFNLFSVLAYRSIGQIGFGLTCIWYPLWFLSRRGRSTLWRFKEGSGRNAVQLAT</sequence>
<evidence type="ECO:0000313" key="3">
    <source>
        <dbReference type="EMBL" id="PMD52375.1"/>
    </source>
</evidence>
<keyword evidence="2" id="KW-0812">Transmembrane</keyword>
<dbReference type="RefSeq" id="XP_024729279.1">
    <property type="nucleotide sequence ID" value="XM_024871137.1"/>
</dbReference>
<feature type="compositionally biased region" description="Basic and acidic residues" evidence="1">
    <location>
        <begin position="7"/>
        <end position="22"/>
    </location>
</feature>
<dbReference type="InParanoid" id="A0A2J6SNM8"/>
<organism evidence="3 4">
    <name type="scientific">Hyaloscypha bicolor E</name>
    <dbReference type="NCBI Taxonomy" id="1095630"/>
    <lineage>
        <taxon>Eukaryota</taxon>
        <taxon>Fungi</taxon>
        <taxon>Dikarya</taxon>
        <taxon>Ascomycota</taxon>
        <taxon>Pezizomycotina</taxon>
        <taxon>Leotiomycetes</taxon>
        <taxon>Helotiales</taxon>
        <taxon>Hyaloscyphaceae</taxon>
        <taxon>Hyaloscypha</taxon>
        <taxon>Hyaloscypha bicolor</taxon>
    </lineage>
</organism>
<reference evidence="3 4" key="1">
    <citation type="submission" date="2016-04" db="EMBL/GenBank/DDBJ databases">
        <title>A degradative enzymes factory behind the ericoid mycorrhizal symbiosis.</title>
        <authorList>
            <consortium name="DOE Joint Genome Institute"/>
            <person name="Martino E."/>
            <person name="Morin E."/>
            <person name="Grelet G."/>
            <person name="Kuo A."/>
            <person name="Kohler A."/>
            <person name="Daghino S."/>
            <person name="Barry K."/>
            <person name="Choi C."/>
            <person name="Cichocki N."/>
            <person name="Clum A."/>
            <person name="Copeland A."/>
            <person name="Hainaut M."/>
            <person name="Haridas S."/>
            <person name="Labutti K."/>
            <person name="Lindquist E."/>
            <person name="Lipzen A."/>
            <person name="Khouja H.-R."/>
            <person name="Murat C."/>
            <person name="Ohm R."/>
            <person name="Olson A."/>
            <person name="Spatafora J."/>
            <person name="Veneault-Fourrey C."/>
            <person name="Henrissat B."/>
            <person name="Grigoriev I."/>
            <person name="Martin F."/>
            <person name="Perotto S."/>
        </authorList>
    </citation>
    <scope>NUCLEOTIDE SEQUENCE [LARGE SCALE GENOMIC DNA]</scope>
    <source>
        <strain evidence="3 4">E</strain>
    </source>
</reference>
<gene>
    <name evidence="3" type="ORF">K444DRAFT_219422</name>
</gene>
<feature type="transmembrane region" description="Helical" evidence="2">
    <location>
        <begin position="37"/>
        <end position="59"/>
    </location>
</feature>
<evidence type="ECO:0000313" key="4">
    <source>
        <dbReference type="Proteomes" id="UP000235371"/>
    </source>
</evidence>
<proteinExistence type="predicted"/>
<feature type="region of interest" description="Disordered" evidence="1">
    <location>
        <begin position="1"/>
        <end position="22"/>
    </location>
</feature>
<keyword evidence="2" id="KW-0472">Membrane</keyword>
<evidence type="ECO:0000256" key="2">
    <source>
        <dbReference type="SAM" id="Phobius"/>
    </source>
</evidence>